<dbReference type="InterPro" id="IPR001763">
    <property type="entry name" value="Rhodanese-like_dom"/>
</dbReference>
<evidence type="ECO:0000313" key="11">
    <source>
        <dbReference type="Proteomes" id="UP000031668"/>
    </source>
</evidence>
<keyword evidence="6" id="KW-0904">Protein phosphatase</keyword>
<dbReference type="GO" id="GO:0051301">
    <property type="term" value="P:cell division"/>
    <property type="evidence" value="ECO:0007669"/>
    <property type="project" value="UniProtKB-KW"/>
</dbReference>
<comment type="catalytic activity">
    <reaction evidence="8">
        <text>O-phospho-L-tyrosyl-[protein] + H2O = L-tyrosyl-[protein] + phosphate</text>
        <dbReference type="Rhea" id="RHEA:10684"/>
        <dbReference type="Rhea" id="RHEA-COMP:10136"/>
        <dbReference type="Rhea" id="RHEA-COMP:20101"/>
        <dbReference type="ChEBI" id="CHEBI:15377"/>
        <dbReference type="ChEBI" id="CHEBI:43474"/>
        <dbReference type="ChEBI" id="CHEBI:46858"/>
        <dbReference type="ChEBI" id="CHEBI:61978"/>
        <dbReference type="EC" id="3.1.3.48"/>
    </reaction>
</comment>
<dbReference type="GO" id="GO:0000086">
    <property type="term" value="P:G2/M transition of mitotic cell cycle"/>
    <property type="evidence" value="ECO:0007669"/>
    <property type="project" value="TreeGrafter"/>
</dbReference>
<keyword evidence="4" id="KW-0498">Mitosis</keyword>
<evidence type="ECO:0000256" key="2">
    <source>
        <dbReference type="ARBA" id="ARBA00013064"/>
    </source>
</evidence>
<proteinExistence type="inferred from homology"/>
<keyword evidence="7" id="KW-0131">Cell cycle</keyword>
<dbReference type="GO" id="GO:0110032">
    <property type="term" value="P:positive regulation of G2/MI transition of meiotic cell cycle"/>
    <property type="evidence" value="ECO:0007669"/>
    <property type="project" value="TreeGrafter"/>
</dbReference>
<evidence type="ECO:0000256" key="6">
    <source>
        <dbReference type="ARBA" id="ARBA00022912"/>
    </source>
</evidence>
<dbReference type="Gene3D" id="3.40.250.10">
    <property type="entry name" value="Rhodanese-like domain"/>
    <property type="match status" value="1"/>
</dbReference>
<evidence type="ECO:0000256" key="5">
    <source>
        <dbReference type="ARBA" id="ARBA00022801"/>
    </source>
</evidence>
<evidence type="ECO:0000256" key="7">
    <source>
        <dbReference type="ARBA" id="ARBA00023306"/>
    </source>
</evidence>
<feature type="domain" description="Rhodanese" evidence="9">
    <location>
        <begin position="185"/>
        <end position="294"/>
    </location>
</feature>
<dbReference type="PRINTS" id="PR00716">
    <property type="entry name" value="MPIPHPHTASE"/>
</dbReference>
<evidence type="ECO:0000256" key="1">
    <source>
        <dbReference type="ARBA" id="ARBA00011065"/>
    </source>
</evidence>
<dbReference type="GO" id="GO:0004725">
    <property type="term" value="F:protein tyrosine phosphatase activity"/>
    <property type="evidence" value="ECO:0007669"/>
    <property type="project" value="UniProtKB-EC"/>
</dbReference>
<evidence type="ECO:0000256" key="4">
    <source>
        <dbReference type="ARBA" id="ARBA00022776"/>
    </source>
</evidence>
<dbReference type="GO" id="GO:0005737">
    <property type="term" value="C:cytoplasm"/>
    <property type="evidence" value="ECO:0007669"/>
    <property type="project" value="TreeGrafter"/>
</dbReference>
<dbReference type="InterPro" id="IPR036873">
    <property type="entry name" value="Rhodanese-like_dom_sf"/>
</dbReference>
<dbReference type="PROSITE" id="PS50206">
    <property type="entry name" value="RHODANESE_3"/>
    <property type="match status" value="1"/>
</dbReference>
<gene>
    <name evidence="10" type="ORF">RF11_07826</name>
</gene>
<sequence>MSFKKPVPNFDALLTQQIIKNTGSIKENVHLERAQRQTSITGDLNLTTMKPHFATAPRSPFADCTNQVGNSPLSFFTNLKRKSSAAFSTHETNLKVENDVFVAQYDTEEDNPFRRILSEPIINNNNTFGVSFSQRHTFFQNSTQILIGNITRPYSLPIITTTKDEFVYITPNTLCEVLENRAPLKSHEVVIVDCRYPFEYVGGHIRNSLNIYTKENLINHFFSNIKQPQRQINARAIIFHCEFSKIRGPKMAKFLRSKDRYIHSTKYPELFYPEIYVLSGGYREFYQNFPNFCSPNSYIEMNDPQHALELKFYKRESRSSLKEELGDAFNSRNSYGSL</sequence>
<dbReference type="SMART" id="SM00450">
    <property type="entry name" value="RHOD"/>
    <property type="match status" value="1"/>
</dbReference>
<dbReference type="InterPro" id="IPR000751">
    <property type="entry name" value="MPI_Phosphatase"/>
</dbReference>
<comment type="similarity">
    <text evidence="1">Belongs to the MPI phosphatase family.</text>
</comment>
<dbReference type="Proteomes" id="UP000031668">
    <property type="component" value="Unassembled WGS sequence"/>
</dbReference>
<keyword evidence="3" id="KW-0132">Cell division</keyword>
<dbReference type="FunFam" id="3.40.250.10:FF:000021">
    <property type="entry name" value="M-phase inducer phosphatase cdc-25.2"/>
    <property type="match status" value="1"/>
</dbReference>
<organism evidence="10 11">
    <name type="scientific">Thelohanellus kitauei</name>
    <name type="common">Myxosporean</name>
    <dbReference type="NCBI Taxonomy" id="669202"/>
    <lineage>
        <taxon>Eukaryota</taxon>
        <taxon>Metazoa</taxon>
        <taxon>Cnidaria</taxon>
        <taxon>Myxozoa</taxon>
        <taxon>Myxosporea</taxon>
        <taxon>Bivalvulida</taxon>
        <taxon>Platysporina</taxon>
        <taxon>Myxobolidae</taxon>
        <taxon>Thelohanellus</taxon>
    </lineage>
</organism>
<evidence type="ECO:0000256" key="8">
    <source>
        <dbReference type="ARBA" id="ARBA00051722"/>
    </source>
</evidence>
<evidence type="ECO:0000313" key="10">
    <source>
        <dbReference type="EMBL" id="KII67441.1"/>
    </source>
</evidence>
<name>A0A0C2MJS3_THEKT</name>
<protein>
    <recommendedName>
        <fullName evidence="2">protein-tyrosine-phosphatase</fullName>
        <ecNumber evidence="2">3.1.3.48</ecNumber>
    </recommendedName>
</protein>
<reference evidence="10 11" key="1">
    <citation type="journal article" date="2014" name="Genome Biol. Evol.">
        <title>The genome of the myxosporean Thelohanellus kitauei shows adaptations to nutrient acquisition within its fish host.</title>
        <authorList>
            <person name="Yang Y."/>
            <person name="Xiong J."/>
            <person name="Zhou Z."/>
            <person name="Huo F."/>
            <person name="Miao W."/>
            <person name="Ran C."/>
            <person name="Liu Y."/>
            <person name="Zhang J."/>
            <person name="Feng J."/>
            <person name="Wang M."/>
            <person name="Wang M."/>
            <person name="Wang L."/>
            <person name="Yao B."/>
        </authorList>
    </citation>
    <scope>NUCLEOTIDE SEQUENCE [LARGE SCALE GENOMIC DNA]</scope>
    <source>
        <strain evidence="10">Wuqing</strain>
    </source>
</reference>
<dbReference type="SUPFAM" id="SSF52821">
    <property type="entry name" value="Rhodanese/Cell cycle control phosphatase"/>
    <property type="match status" value="1"/>
</dbReference>
<keyword evidence="11" id="KW-1185">Reference proteome</keyword>
<comment type="caution">
    <text evidence="10">The sequence shown here is derived from an EMBL/GenBank/DDBJ whole genome shotgun (WGS) entry which is preliminary data.</text>
</comment>
<keyword evidence="5" id="KW-0378">Hydrolase</keyword>
<dbReference type="AlphaFoldDB" id="A0A0C2MJS3"/>
<accession>A0A0C2MJS3</accession>
<dbReference type="Pfam" id="PF00581">
    <property type="entry name" value="Rhodanese"/>
    <property type="match status" value="1"/>
</dbReference>
<dbReference type="EMBL" id="JWZT01003185">
    <property type="protein sequence ID" value="KII67441.1"/>
    <property type="molecule type" value="Genomic_DNA"/>
</dbReference>
<dbReference type="EC" id="3.1.3.48" evidence="2"/>
<dbReference type="GO" id="GO:0005634">
    <property type="term" value="C:nucleus"/>
    <property type="evidence" value="ECO:0007669"/>
    <property type="project" value="TreeGrafter"/>
</dbReference>
<evidence type="ECO:0000259" key="9">
    <source>
        <dbReference type="PROSITE" id="PS50206"/>
    </source>
</evidence>
<dbReference type="PANTHER" id="PTHR10828:SF17">
    <property type="entry name" value="PROTEIN-TYROSINE-PHOSPHATASE"/>
    <property type="match status" value="1"/>
</dbReference>
<dbReference type="GO" id="GO:0010971">
    <property type="term" value="P:positive regulation of G2/M transition of mitotic cell cycle"/>
    <property type="evidence" value="ECO:0007669"/>
    <property type="project" value="TreeGrafter"/>
</dbReference>
<evidence type="ECO:0000256" key="3">
    <source>
        <dbReference type="ARBA" id="ARBA00022618"/>
    </source>
</evidence>
<dbReference type="OrthoDB" id="9999371at2759"/>
<dbReference type="PANTHER" id="PTHR10828">
    <property type="entry name" value="M-PHASE INDUCER PHOSPHATASE DUAL SPECIFICITY PHOSPHATASE CDC25"/>
    <property type="match status" value="1"/>
</dbReference>